<organism evidence="2 3">
    <name type="scientific">Sphingobacterium lactis</name>
    <dbReference type="NCBI Taxonomy" id="797291"/>
    <lineage>
        <taxon>Bacteria</taxon>
        <taxon>Pseudomonadati</taxon>
        <taxon>Bacteroidota</taxon>
        <taxon>Sphingobacteriia</taxon>
        <taxon>Sphingobacteriales</taxon>
        <taxon>Sphingobacteriaceae</taxon>
        <taxon>Sphingobacterium</taxon>
    </lineage>
</organism>
<keyword evidence="3" id="KW-1185">Reference proteome</keyword>
<feature type="compositionally biased region" description="Basic and acidic residues" evidence="1">
    <location>
        <begin position="124"/>
        <end position="134"/>
    </location>
</feature>
<protein>
    <submittedName>
        <fullName evidence="2">Uncharacterized protein</fullName>
    </submittedName>
</protein>
<evidence type="ECO:0000313" key="3">
    <source>
        <dbReference type="Proteomes" id="UP000236731"/>
    </source>
</evidence>
<evidence type="ECO:0000256" key="1">
    <source>
        <dbReference type="SAM" id="MobiDB-lite"/>
    </source>
</evidence>
<evidence type="ECO:0000313" key="2">
    <source>
        <dbReference type="EMBL" id="SEG75560.1"/>
    </source>
</evidence>
<dbReference type="EMBL" id="FNUT01000019">
    <property type="protein sequence ID" value="SEG75560.1"/>
    <property type="molecule type" value="Genomic_DNA"/>
</dbReference>
<dbReference type="RefSeq" id="WP_146060685.1">
    <property type="nucleotide sequence ID" value="NZ_CP049246.1"/>
</dbReference>
<accession>A0A1H6CRB3</accession>
<dbReference type="OrthoDB" id="9979360at2"/>
<dbReference type="AlphaFoldDB" id="A0A1H6CRB3"/>
<feature type="region of interest" description="Disordered" evidence="1">
    <location>
        <begin position="104"/>
        <end position="135"/>
    </location>
</feature>
<proteinExistence type="predicted"/>
<sequence>MARVTKEQTDLIVKLLSTNKTFADIARETKVSPMTVARYAEKISKGMPLKDLSRQTKRLQFIEQIAKERLTLTRIELAKKYGKDPSYLSKLLIGHPLEKDFKQSDYRKRGSSCVPKATPKPLPKAKEKKDKEQSLEVMQKGHVKLQKGEKIFETKQPKAMRSVPMYDNKNTIKFVELDDPRSNEEIRSAWKEEQEKKLRSLAS</sequence>
<name>A0A1H6CRB3_9SPHI</name>
<gene>
    <name evidence="2" type="ORF">SAMN05421877_11926</name>
</gene>
<reference evidence="3" key="1">
    <citation type="submission" date="2016-10" db="EMBL/GenBank/DDBJ databases">
        <authorList>
            <person name="Varghese N."/>
            <person name="Submissions S."/>
        </authorList>
    </citation>
    <scope>NUCLEOTIDE SEQUENCE [LARGE SCALE GENOMIC DNA]</scope>
    <source>
        <strain evidence="3">DSM 22361</strain>
    </source>
</reference>
<dbReference type="Proteomes" id="UP000236731">
    <property type="component" value="Unassembled WGS sequence"/>
</dbReference>